<gene>
    <name evidence="4" type="ORF">PCOR1329_LOCUS51341</name>
</gene>
<keyword evidence="3" id="KW-1133">Transmembrane helix</keyword>
<keyword evidence="3" id="KW-0472">Membrane</keyword>
<reference evidence="4" key="1">
    <citation type="submission" date="2023-10" db="EMBL/GenBank/DDBJ databases">
        <authorList>
            <person name="Chen Y."/>
            <person name="Shah S."/>
            <person name="Dougan E. K."/>
            <person name="Thang M."/>
            <person name="Chan C."/>
        </authorList>
    </citation>
    <scope>NUCLEOTIDE SEQUENCE [LARGE SCALE GENOMIC DNA]</scope>
</reference>
<keyword evidence="1" id="KW-0175">Coiled coil</keyword>
<protein>
    <submittedName>
        <fullName evidence="4">Uncharacterized protein</fullName>
    </submittedName>
</protein>
<keyword evidence="5" id="KW-1185">Reference proteome</keyword>
<name>A0ABN9UUG5_9DINO</name>
<evidence type="ECO:0000313" key="5">
    <source>
        <dbReference type="Proteomes" id="UP001189429"/>
    </source>
</evidence>
<sequence>MPSFYGRSSCKKAQEALEGCNGVDFYGYTSWPNTTGEQDGIGVIEDASGETPALNVMYSSVPVAFTVASIMYVFAMLATSDSTVTEQFKNKLSTLQLHSKYFTLSIVVLMVAHLEKMFIKIPRPGTSCMHTCGTPDGMDVWAMALFVIRMVDLMFRWALPFMSFKHDDGDLSLEAPLLQSTKTKSKPIYTEAEAARLGYYPITAGQLLLKGGATLALLIPVPFSRVVLGDETFLQMLLGVAQGLVIALLWHVCYVSMLTSPACGPFVYRSFATSMVFCGMVREQVMRDGFVNISSACSEAYNKAGLIVREDLMKTGDYEIANRLKPASGCSIRNARGFEFLAIETYRDLKDIREDVAELKGLQKSLQDTVKQLDEQQKRLEYQVKGLHPGLRSICERDLTVDLSKHDGCEQSVQVPCNIPGMATLSMGLAVKGEPTDAIKERPRHSRAPPGARSSGTQPRST</sequence>
<evidence type="ECO:0000256" key="2">
    <source>
        <dbReference type="SAM" id="MobiDB-lite"/>
    </source>
</evidence>
<evidence type="ECO:0000256" key="1">
    <source>
        <dbReference type="SAM" id="Coils"/>
    </source>
</evidence>
<proteinExistence type="predicted"/>
<comment type="caution">
    <text evidence="4">The sequence shown here is derived from an EMBL/GenBank/DDBJ whole genome shotgun (WGS) entry which is preliminary data.</text>
</comment>
<feature type="region of interest" description="Disordered" evidence="2">
    <location>
        <begin position="433"/>
        <end position="462"/>
    </location>
</feature>
<accession>A0ABN9UUG5</accession>
<feature type="transmembrane region" description="Helical" evidence="3">
    <location>
        <begin position="199"/>
        <end position="221"/>
    </location>
</feature>
<feature type="transmembrane region" description="Helical" evidence="3">
    <location>
        <begin position="99"/>
        <end position="119"/>
    </location>
</feature>
<evidence type="ECO:0000256" key="3">
    <source>
        <dbReference type="SAM" id="Phobius"/>
    </source>
</evidence>
<feature type="transmembrane region" description="Helical" evidence="3">
    <location>
        <begin position="140"/>
        <end position="159"/>
    </location>
</feature>
<keyword evidence="3" id="KW-0812">Transmembrane</keyword>
<feature type="transmembrane region" description="Helical" evidence="3">
    <location>
        <begin position="56"/>
        <end position="79"/>
    </location>
</feature>
<feature type="transmembrane region" description="Helical" evidence="3">
    <location>
        <begin position="233"/>
        <end position="252"/>
    </location>
</feature>
<feature type="coiled-coil region" evidence="1">
    <location>
        <begin position="349"/>
        <end position="383"/>
    </location>
</feature>
<organism evidence="4 5">
    <name type="scientific">Prorocentrum cordatum</name>
    <dbReference type="NCBI Taxonomy" id="2364126"/>
    <lineage>
        <taxon>Eukaryota</taxon>
        <taxon>Sar</taxon>
        <taxon>Alveolata</taxon>
        <taxon>Dinophyceae</taxon>
        <taxon>Prorocentrales</taxon>
        <taxon>Prorocentraceae</taxon>
        <taxon>Prorocentrum</taxon>
    </lineage>
</organism>
<dbReference type="EMBL" id="CAUYUJ010016227">
    <property type="protein sequence ID" value="CAK0863113.1"/>
    <property type="molecule type" value="Genomic_DNA"/>
</dbReference>
<dbReference type="Proteomes" id="UP001189429">
    <property type="component" value="Unassembled WGS sequence"/>
</dbReference>
<evidence type="ECO:0000313" key="4">
    <source>
        <dbReference type="EMBL" id="CAK0863113.1"/>
    </source>
</evidence>